<evidence type="ECO:0000313" key="2">
    <source>
        <dbReference type="Proteomes" id="UP000588051"/>
    </source>
</evidence>
<proteinExistence type="predicted"/>
<dbReference type="Gene3D" id="3.40.630.40">
    <property type="entry name" value="Zn-dependent exopeptidases"/>
    <property type="match status" value="1"/>
</dbReference>
<dbReference type="NCBIfam" id="TIGR02017">
    <property type="entry name" value="hutG_amidohyd"/>
    <property type="match status" value="1"/>
</dbReference>
<reference evidence="1 2" key="1">
    <citation type="submission" date="2020-06" db="EMBL/GenBank/DDBJ databases">
        <authorList>
            <person name="Qiu C."/>
            <person name="Liu Z."/>
        </authorList>
    </citation>
    <scope>NUCLEOTIDE SEQUENCE [LARGE SCALE GENOMIC DNA]</scope>
    <source>
        <strain evidence="1 2">EM 1</strain>
    </source>
</reference>
<dbReference type="Proteomes" id="UP000588051">
    <property type="component" value="Unassembled WGS sequence"/>
</dbReference>
<gene>
    <name evidence="1" type="primary">hutG</name>
    <name evidence="1" type="ORF">HV832_15230</name>
</gene>
<name>A0A850QFC2_9BURK</name>
<dbReference type="RefSeq" id="WP_176804710.1">
    <property type="nucleotide sequence ID" value="NZ_JABXYJ010000010.1"/>
</dbReference>
<accession>A0A850QFC2</accession>
<dbReference type="SUPFAM" id="SSF53187">
    <property type="entry name" value="Zn-dependent exopeptidases"/>
    <property type="match status" value="1"/>
</dbReference>
<comment type="caution">
    <text evidence="1">The sequence shown here is derived from an EMBL/GenBank/DDBJ whole genome shotgun (WGS) entry which is preliminary data.</text>
</comment>
<dbReference type="Pfam" id="PF05013">
    <property type="entry name" value="FGase"/>
    <property type="match status" value="1"/>
</dbReference>
<dbReference type="GO" id="GO:0050129">
    <property type="term" value="F:N-formylglutamate deformylase activity"/>
    <property type="evidence" value="ECO:0007669"/>
    <property type="project" value="UniProtKB-EC"/>
</dbReference>
<dbReference type="InterPro" id="IPR010247">
    <property type="entry name" value="HutG_amidohyd"/>
</dbReference>
<keyword evidence="2" id="KW-1185">Reference proteome</keyword>
<evidence type="ECO:0000313" key="1">
    <source>
        <dbReference type="EMBL" id="NVO79182.1"/>
    </source>
</evidence>
<dbReference type="EMBL" id="JABXYJ010000010">
    <property type="protein sequence ID" value="NVO79182.1"/>
    <property type="molecule type" value="Genomic_DNA"/>
</dbReference>
<protein>
    <submittedName>
        <fullName evidence="1">N-formylglutamate deformylase</fullName>
        <ecNumber evidence="1">3.5.1.68</ecNumber>
    </submittedName>
</protein>
<keyword evidence="1" id="KW-0378">Hydrolase</keyword>
<dbReference type="EC" id="3.5.1.68" evidence="1"/>
<dbReference type="InterPro" id="IPR007709">
    <property type="entry name" value="N-FG_amidohydro"/>
</dbReference>
<organism evidence="1 2">
    <name type="scientific">Undibacterium oligocarboniphilum</name>
    <dbReference type="NCBI Taxonomy" id="666702"/>
    <lineage>
        <taxon>Bacteria</taxon>
        <taxon>Pseudomonadati</taxon>
        <taxon>Pseudomonadota</taxon>
        <taxon>Betaproteobacteria</taxon>
        <taxon>Burkholderiales</taxon>
        <taxon>Oxalobacteraceae</taxon>
        <taxon>Undibacterium</taxon>
    </lineage>
</organism>
<sequence length="277" mass="30904">MTSVFHFEAGSTPLLISMPHVGTTIAPEVMEQMLPVAAQKADTDWHLPLLYNMAQELGASTLAAEYSRYVIDLNRAPDNANLYPGQDTTGLCPVDTFHKQPLYAPDRLPDEAEVQRRIASYWQPYHQQLQTELERLLSLHGHVVLWDAHSIASVVSRFFEGRLPDLNFGTADQHSCAPGLQNTLAACLQYSAAAQKYSHVFNGRFKGGYITRHYGQPVRHIHAIQLEMSQCIYMNEAAPYAYRPDLAAQVQPLLRELLQSCLDWQRGIGGKVTGASA</sequence>
<dbReference type="AlphaFoldDB" id="A0A850QFC2"/>